<gene>
    <name evidence="3" type="ORF">KDL28_26665</name>
</gene>
<evidence type="ECO:0000313" key="3">
    <source>
        <dbReference type="EMBL" id="MCO1658654.1"/>
    </source>
</evidence>
<dbReference type="PANTHER" id="PTHR30466">
    <property type="entry name" value="FLAVIN REDUCTASE"/>
    <property type="match status" value="1"/>
</dbReference>
<evidence type="ECO:0000259" key="2">
    <source>
        <dbReference type="SMART" id="SM00903"/>
    </source>
</evidence>
<feature type="domain" description="Flavin reductase like" evidence="2">
    <location>
        <begin position="20"/>
        <end position="165"/>
    </location>
</feature>
<dbReference type="InterPro" id="IPR050268">
    <property type="entry name" value="NADH-dep_flavin_reductase"/>
</dbReference>
<dbReference type="InterPro" id="IPR002563">
    <property type="entry name" value="Flavin_Rdtase-like_dom"/>
</dbReference>
<keyword evidence="4" id="KW-1185">Reference proteome</keyword>
<evidence type="ECO:0000313" key="4">
    <source>
        <dbReference type="Proteomes" id="UP001165283"/>
    </source>
</evidence>
<reference evidence="3" key="1">
    <citation type="submission" date="2021-04" db="EMBL/GenBank/DDBJ databases">
        <title>Pseudonocardia sp. nov., isolated from sandy soil of mangrove forest.</title>
        <authorList>
            <person name="Zan Z."/>
            <person name="Huang R."/>
            <person name="Liu W."/>
        </authorList>
    </citation>
    <scope>NUCLEOTIDE SEQUENCE</scope>
    <source>
        <strain evidence="3">S2-4</strain>
    </source>
</reference>
<dbReference type="SUPFAM" id="SSF50475">
    <property type="entry name" value="FMN-binding split barrel"/>
    <property type="match status" value="1"/>
</dbReference>
<evidence type="ECO:0000256" key="1">
    <source>
        <dbReference type="ARBA" id="ARBA00023002"/>
    </source>
</evidence>
<accession>A0ABT1A7F5</accession>
<sequence>MTRAPLAAEHPVADAFRAAFRAHPAGVAIITALSADGPVGVTASSVASVSVRPPAVSFSLTAGARATPGIVGGTSVLVHLLDAEDAPLARRFAAPGVDRFGPGTQWELTDEGEPRLRGVGTALRCRVHRVLDVGDSVLVAAFVTGVSGAGHRGRRLVYAERSFHSLAPVSGPAAMTNE</sequence>
<keyword evidence="1" id="KW-0560">Oxidoreductase</keyword>
<comment type="caution">
    <text evidence="3">The sequence shown here is derived from an EMBL/GenBank/DDBJ whole genome shotgun (WGS) entry which is preliminary data.</text>
</comment>
<dbReference type="Pfam" id="PF01613">
    <property type="entry name" value="Flavin_Reduct"/>
    <property type="match status" value="1"/>
</dbReference>
<dbReference type="PANTHER" id="PTHR30466:SF1">
    <property type="entry name" value="FMN REDUCTASE (NADH) RUTF"/>
    <property type="match status" value="1"/>
</dbReference>
<organism evidence="3 4">
    <name type="scientific">Pseudonocardia humida</name>
    <dbReference type="NCBI Taxonomy" id="2800819"/>
    <lineage>
        <taxon>Bacteria</taxon>
        <taxon>Bacillati</taxon>
        <taxon>Actinomycetota</taxon>
        <taxon>Actinomycetes</taxon>
        <taxon>Pseudonocardiales</taxon>
        <taxon>Pseudonocardiaceae</taxon>
        <taxon>Pseudonocardia</taxon>
    </lineage>
</organism>
<dbReference type="Gene3D" id="2.30.110.10">
    <property type="entry name" value="Electron Transport, Fmn-binding Protein, Chain A"/>
    <property type="match status" value="1"/>
</dbReference>
<name>A0ABT1A7F5_9PSEU</name>
<dbReference type="Proteomes" id="UP001165283">
    <property type="component" value="Unassembled WGS sequence"/>
</dbReference>
<dbReference type="InterPro" id="IPR012349">
    <property type="entry name" value="Split_barrel_FMN-bd"/>
</dbReference>
<dbReference type="EMBL" id="JAGSOV010000057">
    <property type="protein sequence ID" value="MCO1658654.1"/>
    <property type="molecule type" value="Genomic_DNA"/>
</dbReference>
<dbReference type="SMART" id="SM00903">
    <property type="entry name" value="Flavin_Reduct"/>
    <property type="match status" value="1"/>
</dbReference>
<proteinExistence type="predicted"/>
<protein>
    <submittedName>
        <fullName evidence="3">Flavin reductase</fullName>
    </submittedName>
</protein>